<feature type="compositionally biased region" description="Basic and acidic residues" evidence="6">
    <location>
        <begin position="396"/>
        <end position="415"/>
    </location>
</feature>
<dbReference type="Proteomes" id="UP000521872">
    <property type="component" value="Unassembled WGS sequence"/>
</dbReference>
<dbReference type="GO" id="GO:0000981">
    <property type="term" value="F:DNA-binding transcription factor activity, RNA polymerase II-specific"/>
    <property type="evidence" value="ECO:0007669"/>
    <property type="project" value="TreeGrafter"/>
</dbReference>
<feature type="compositionally biased region" description="Acidic residues" evidence="6">
    <location>
        <begin position="480"/>
        <end position="496"/>
    </location>
</feature>
<feature type="compositionally biased region" description="Polar residues" evidence="6">
    <location>
        <begin position="179"/>
        <end position="213"/>
    </location>
</feature>
<evidence type="ECO:0000256" key="2">
    <source>
        <dbReference type="ARBA" id="ARBA00023015"/>
    </source>
</evidence>
<evidence type="ECO:0000256" key="1">
    <source>
        <dbReference type="ARBA" id="ARBA00004123"/>
    </source>
</evidence>
<dbReference type="PANTHER" id="PTHR15741">
    <property type="entry name" value="BASIC HELIX-LOOP-HELIX ZIP TRANSCRIPTION FACTOR"/>
    <property type="match status" value="1"/>
</dbReference>
<dbReference type="PROSITE" id="PS50888">
    <property type="entry name" value="BHLH"/>
    <property type="match status" value="1"/>
</dbReference>
<keyword evidence="5" id="KW-0539">Nucleus</keyword>
<dbReference type="PANTHER" id="PTHR15741:SF27">
    <property type="entry name" value="TRANSCRIPTION FACTOR AP-4"/>
    <property type="match status" value="1"/>
</dbReference>
<keyword evidence="3" id="KW-0238">DNA-binding</keyword>
<feature type="region of interest" description="Disordered" evidence="6">
    <location>
        <begin position="119"/>
        <end position="142"/>
    </location>
</feature>
<keyword evidence="9" id="KW-1185">Reference proteome</keyword>
<dbReference type="InterPro" id="IPR011598">
    <property type="entry name" value="bHLH_dom"/>
</dbReference>
<name>A0A8H4VL08_9AGAR</name>
<feature type="compositionally biased region" description="Polar residues" evidence="6">
    <location>
        <begin position="252"/>
        <end position="266"/>
    </location>
</feature>
<accession>A0A8H4VL08</accession>
<feature type="region of interest" description="Disordered" evidence="6">
    <location>
        <begin position="179"/>
        <end position="347"/>
    </location>
</feature>
<feature type="compositionally biased region" description="Polar residues" evidence="6">
    <location>
        <begin position="307"/>
        <end position="322"/>
    </location>
</feature>
<sequence length="496" mass="54704">MQSLLSPAESNVIQSFLSSVDYPDAETTTLSASEWALYNAPPPSMYVGQDDPLREGEYSNERREALSKATKDLMSLDPNDWGSGSLGMDNQSQRYYNGRGELLDLYEQQEHERLLVHQQQVLQHQQQHRQQQQQQQQRHNSFSTSRDVFPFLHSKGQQQQQQQQQHQVYPHNMQVQNSSLHQAHSVSPLNTISTDLSSPVSPHSPFNFQQIHNSMPGPPNHHPPQVHIPSQQPLQSEGTTSTSVIRNKRMSASRSTPAVTTSSTRRPSIHASASSPSAPGSSNSPLISTNGKRQQSVIDGAPKRQRSSTSPPVHSAQQSQISAPPKQALLSPSQKKANHIQSEQKRRANIRRGYEALCETVPALREAIREEEEAEKNAALRGGNATQRKKSRGKKNSKDGNDDGGKDKLDGRAGPRSENVVLSKTIDHIQALLAERSALLARLHQARSSLPPGHPALSPLIPDPPWEREWKGGEGKLGDEDPDGGSEGDDDGDDGE</sequence>
<dbReference type="GO" id="GO:0046983">
    <property type="term" value="F:protein dimerization activity"/>
    <property type="evidence" value="ECO:0007669"/>
    <property type="project" value="InterPro"/>
</dbReference>
<dbReference type="InterPro" id="IPR052207">
    <property type="entry name" value="Max-like/E-box_TFs"/>
</dbReference>
<reference evidence="8 9" key="1">
    <citation type="submission" date="2019-12" db="EMBL/GenBank/DDBJ databases">
        <authorList>
            <person name="Floudas D."/>
            <person name="Bentzer J."/>
            <person name="Ahren D."/>
            <person name="Johansson T."/>
            <person name="Persson P."/>
            <person name="Tunlid A."/>
        </authorList>
    </citation>
    <scope>NUCLEOTIDE SEQUENCE [LARGE SCALE GENOMIC DNA]</scope>
    <source>
        <strain evidence="8 9">CBS 102.39</strain>
    </source>
</reference>
<evidence type="ECO:0000256" key="4">
    <source>
        <dbReference type="ARBA" id="ARBA00023163"/>
    </source>
</evidence>
<dbReference type="GO" id="GO:0000978">
    <property type="term" value="F:RNA polymerase II cis-regulatory region sequence-specific DNA binding"/>
    <property type="evidence" value="ECO:0007669"/>
    <property type="project" value="TreeGrafter"/>
</dbReference>
<feature type="compositionally biased region" description="Low complexity" evidence="6">
    <location>
        <begin position="119"/>
        <end position="138"/>
    </location>
</feature>
<feature type="domain" description="BHLH" evidence="7">
    <location>
        <begin position="334"/>
        <end position="432"/>
    </location>
</feature>
<dbReference type="SUPFAM" id="SSF47459">
    <property type="entry name" value="HLH, helix-loop-helix DNA-binding domain"/>
    <property type="match status" value="1"/>
</dbReference>
<proteinExistence type="predicted"/>
<evidence type="ECO:0000259" key="7">
    <source>
        <dbReference type="PROSITE" id="PS50888"/>
    </source>
</evidence>
<dbReference type="InterPro" id="IPR036638">
    <property type="entry name" value="HLH_DNA-bd_sf"/>
</dbReference>
<evidence type="ECO:0000256" key="6">
    <source>
        <dbReference type="SAM" id="MobiDB-lite"/>
    </source>
</evidence>
<comment type="subcellular location">
    <subcellularLocation>
        <location evidence="1">Nucleus</location>
    </subcellularLocation>
</comment>
<protein>
    <recommendedName>
        <fullName evidence="7">BHLH domain-containing protein</fullName>
    </recommendedName>
</protein>
<feature type="compositionally biased region" description="Basic and acidic residues" evidence="6">
    <location>
        <begin position="465"/>
        <end position="479"/>
    </location>
</feature>
<evidence type="ECO:0000256" key="3">
    <source>
        <dbReference type="ARBA" id="ARBA00023125"/>
    </source>
</evidence>
<organism evidence="8 9">
    <name type="scientific">Agrocybe pediades</name>
    <dbReference type="NCBI Taxonomy" id="84607"/>
    <lineage>
        <taxon>Eukaryota</taxon>
        <taxon>Fungi</taxon>
        <taxon>Dikarya</taxon>
        <taxon>Basidiomycota</taxon>
        <taxon>Agaricomycotina</taxon>
        <taxon>Agaricomycetes</taxon>
        <taxon>Agaricomycetidae</taxon>
        <taxon>Agaricales</taxon>
        <taxon>Agaricineae</taxon>
        <taxon>Strophariaceae</taxon>
        <taxon>Agrocybe</taxon>
    </lineage>
</organism>
<dbReference type="AlphaFoldDB" id="A0A8H4VL08"/>
<feature type="compositionally biased region" description="Low complexity" evidence="6">
    <location>
        <begin position="269"/>
        <end position="285"/>
    </location>
</feature>
<evidence type="ECO:0000313" key="8">
    <source>
        <dbReference type="EMBL" id="KAF4613783.1"/>
    </source>
</evidence>
<dbReference type="Gene3D" id="4.10.280.10">
    <property type="entry name" value="Helix-loop-helix DNA-binding domain"/>
    <property type="match status" value="1"/>
</dbReference>
<dbReference type="EMBL" id="JAACJL010000045">
    <property type="protein sequence ID" value="KAF4613783.1"/>
    <property type="molecule type" value="Genomic_DNA"/>
</dbReference>
<dbReference type="GO" id="GO:0005634">
    <property type="term" value="C:nucleus"/>
    <property type="evidence" value="ECO:0007669"/>
    <property type="project" value="UniProtKB-SubCell"/>
</dbReference>
<keyword evidence="2" id="KW-0805">Transcription regulation</keyword>
<gene>
    <name evidence="8" type="ORF">D9613_007481</name>
</gene>
<evidence type="ECO:0000256" key="5">
    <source>
        <dbReference type="ARBA" id="ARBA00023242"/>
    </source>
</evidence>
<feature type="compositionally biased region" description="Polar residues" evidence="6">
    <location>
        <begin position="228"/>
        <end position="245"/>
    </location>
</feature>
<feature type="region of interest" description="Disordered" evidence="6">
    <location>
        <begin position="373"/>
        <end position="416"/>
    </location>
</feature>
<feature type="compositionally biased region" description="Polar residues" evidence="6">
    <location>
        <begin position="286"/>
        <end position="297"/>
    </location>
</feature>
<comment type="caution">
    <text evidence="8">The sequence shown here is derived from an EMBL/GenBank/DDBJ whole genome shotgun (WGS) entry which is preliminary data.</text>
</comment>
<evidence type="ECO:0000313" key="9">
    <source>
        <dbReference type="Proteomes" id="UP000521872"/>
    </source>
</evidence>
<keyword evidence="4" id="KW-0804">Transcription</keyword>
<feature type="compositionally biased region" description="Polar residues" evidence="6">
    <location>
        <begin position="330"/>
        <end position="341"/>
    </location>
</feature>
<feature type="region of interest" description="Disordered" evidence="6">
    <location>
        <begin position="448"/>
        <end position="496"/>
    </location>
</feature>